<dbReference type="Proteomes" id="UP000266693">
    <property type="component" value="Unassembled WGS sequence"/>
</dbReference>
<dbReference type="AlphaFoldDB" id="A0A396RLN1"/>
<dbReference type="PANTHER" id="PTHR33361">
    <property type="entry name" value="GLR0591 PROTEIN"/>
    <property type="match status" value="1"/>
</dbReference>
<gene>
    <name evidence="1" type="ORF">D1610_11905</name>
</gene>
<keyword evidence="2" id="KW-1185">Reference proteome</keyword>
<sequence length="608" mass="65816">MIQFPAPFTRRTAMLGGVALSALPLARLSAQQRTPSPLDATADRLLPLFPETATYNGVPGSTDGGPLSRRMDDWSPAGEQARRSALAAEAQRLAAVRIGDPVLARQAAIVSALLENGVRSSGVSYGRINPFWFSGHVPYLITPVAGPHIDTVNLLDSQQPANSAAAVDAWIARLDDFGRGFDGVIAKLRADEAAGCRPPRVLLEKSLPVIDRFLAGPAREHTLMRSLDKRMTDAGLSPRVRAAALKRARTALERRARPAFARLRKQVADMVPRGRAEDGVWAQPDGEALYAANVRALGDTTMSAAEVHQVGLDEVKRITAEMDRLLTARGLTKGSVGARMVELGKDPTQLFADSDAGRAECLAYVERIVRAAEARYPEIVPPALVPRAKLVVKRVPVASQDGAPGGYYDSPSLDGMRPGTYWINLVDMAAVPKFALPTLSYHEGVPGHHLQGAVAAAQGEAPVLVRIASFNAYQEGWALYSEALMAELGAYADDPAGDLGRLQDELFRAVRLVVDTGMHQLRWSRERAIEYMAAATGNPLSSVTSEIERYMAWPGQALGYKLGMIRIQAIRERMKKARRDRFDLKAFHAGVLEGGAMPMALLEARLFS</sequence>
<dbReference type="RefSeq" id="WP_118864407.1">
    <property type="nucleotide sequence ID" value="NZ_QWLV01000005.1"/>
</dbReference>
<organism evidence="1 2">
    <name type="scientific">Sphingomonas gilva</name>
    <dbReference type="NCBI Taxonomy" id="2305907"/>
    <lineage>
        <taxon>Bacteria</taxon>
        <taxon>Pseudomonadati</taxon>
        <taxon>Pseudomonadota</taxon>
        <taxon>Alphaproteobacteria</taxon>
        <taxon>Sphingomonadales</taxon>
        <taxon>Sphingomonadaceae</taxon>
        <taxon>Sphingomonas</taxon>
    </lineage>
</organism>
<proteinExistence type="predicted"/>
<reference evidence="1 2" key="1">
    <citation type="submission" date="2018-08" db="EMBL/GenBank/DDBJ databases">
        <title>The multiple taxonomic identification of Sphingomonas gilva.</title>
        <authorList>
            <person name="Zhu D."/>
            <person name="Zheng S."/>
        </authorList>
    </citation>
    <scope>NUCLEOTIDE SEQUENCE [LARGE SCALE GENOMIC DNA]</scope>
    <source>
        <strain evidence="1 2">ZDH117</strain>
    </source>
</reference>
<dbReference type="PANTHER" id="PTHR33361:SF2">
    <property type="entry name" value="DUF885 DOMAIN-CONTAINING PROTEIN"/>
    <property type="match status" value="1"/>
</dbReference>
<name>A0A396RLN1_9SPHN</name>
<protein>
    <submittedName>
        <fullName evidence="1">DUF885 domain-containing protein</fullName>
    </submittedName>
</protein>
<evidence type="ECO:0000313" key="2">
    <source>
        <dbReference type="Proteomes" id="UP000266693"/>
    </source>
</evidence>
<accession>A0A396RLN1</accession>
<dbReference type="OrthoDB" id="7937304at2"/>
<comment type="caution">
    <text evidence="1">The sequence shown here is derived from an EMBL/GenBank/DDBJ whole genome shotgun (WGS) entry which is preliminary data.</text>
</comment>
<dbReference type="EMBL" id="QWLV01000005">
    <property type="protein sequence ID" value="RHW17240.1"/>
    <property type="molecule type" value="Genomic_DNA"/>
</dbReference>
<dbReference type="Pfam" id="PF05960">
    <property type="entry name" value="DUF885"/>
    <property type="match status" value="1"/>
</dbReference>
<dbReference type="InterPro" id="IPR010281">
    <property type="entry name" value="DUF885"/>
</dbReference>
<evidence type="ECO:0000313" key="1">
    <source>
        <dbReference type="EMBL" id="RHW17240.1"/>
    </source>
</evidence>